<keyword evidence="1" id="KW-0472">Membrane</keyword>
<sequence>MYMNEHNKHDDPLASDIADRLAKEQFKPTKKKKEKSFNLQQKLMFLIALSIIMGVIISLMSVLR</sequence>
<feature type="transmembrane region" description="Helical" evidence="1">
    <location>
        <begin position="43"/>
        <end position="63"/>
    </location>
</feature>
<protein>
    <submittedName>
        <fullName evidence="2">Uncharacterized protein</fullName>
    </submittedName>
</protein>
<keyword evidence="3" id="KW-1185">Reference proteome</keyword>
<keyword evidence="1" id="KW-0812">Transmembrane</keyword>
<dbReference type="Proteomes" id="UP000051639">
    <property type="component" value="Unassembled WGS sequence"/>
</dbReference>
<evidence type="ECO:0000313" key="3">
    <source>
        <dbReference type="Proteomes" id="UP000051639"/>
    </source>
</evidence>
<gene>
    <name evidence="2" type="ORF">IV41_GL001362</name>
</gene>
<name>A0A0R2GS75_9LACO</name>
<proteinExistence type="predicted"/>
<dbReference type="EMBL" id="JQBA01000039">
    <property type="protein sequence ID" value="KRN43697.1"/>
    <property type="molecule type" value="Genomic_DNA"/>
</dbReference>
<dbReference type="PATRIC" id="fig|148604.4.peg.1396"/>
<evidence type="ECO:0000313" key="2">
    <source>
        <dbReference type="EMBL" id="KRN43697.1"/>
    </source>
</evidence>
<reference evidence="2 3" key="1">
    <citation type="journal article" date="2015" name="Genome Announc.">
        <title>Expanding the biotechnology potential of lactobacilli through comparative genomics of 213 strains and associated genera.</title>
        <authorList>
            <person name="Sun Z."/>
            <person name="Harris H.M."/>
            <person name="McCann A."/>
            <person name="Guo C."/>
            <person name="Argimon S."/>
            <person name="Zhang W."/>
            <person name="Yang X."/>
            <person name="Jeffery I.B."/>
            <person name="Cooney J.C."/>
            <person name="Kagawa T.F."/>
            <person name="Liu W."/>
            <person name="Song Y."/>
            <person name="Salvetti E."/>
            <person name="Wrobel A."/>
            <person name="Rasinkangas P."/>
            <person name="Parkhill J."/>
            <person name="Rea M.C."/>
            <person name="O'Sullivan O."/>
            <person name="Ritari J."/>
            <person name="Douillard F.P."/>
            <person name="Paul Ross R."/>
            <person name="Yang R."/>
            <person name="Briner A.E."/>
            <person name="Felis G.E."/>
            <person name="de Vos W.M."/>
            <person name="Barrangou R."/>
            <person name="Klaenhammer T.R."/>
            <person name="Caufield P.W."/>
            <person name="Cui Y."/>
            <person name="Zhang H."/>
            <person name="O'Toole P.W."/>
        </authorList>
    </citation>
    <scope>NUCLEOTIDE SEQUENCE [LARGE SCALE GENOMIC DNA]</scope>
    <source>
        <strain evidence="2 3">DSM 14792</strain>
    </source>
</reference>
<comment type="caution">
    <text evidence="2">The sequence shown here is derived from an EMBL/GenBank/DDBJ whole genome shotgun (WGS) entry which is preliminary data.</text>
</comment>
<organism evidence="2 3">
    <name type="scientific">Limosilactobacillus ingluviei</name>
    <dbReference type="NCBI Taxonomy" id="148604"/>
    <lineage>
        <taxon>Bacteria</taxon>
        <taxon>Bacillati</taxon>
        <taxon>Bacillota</taxon>
        <taxon>Bacilli</taxon>
        <taxon>Lactobacillales</taxon>
        <taxon>Lactobacillaceae</taxon>
        <taxon>Limosilactobacillus</taxon>
    </lineage>
</organism>
<dbReference type="AlphaFoldDB" id="A0A0R2GS75"/>
<accession>A0A0R2GS75</accession>
<dbReference type="STRING" id="1203076.GCA_000312405_00142"/>
<evidence type="ECO:0000256" key="1">
    <source>
        <dbReference type="SAM" id="Phobius"/>
    </source>
</evidence>
<keyword evidence="1" id="KW-1133">Transmembrane helix</keyword>